<dbReference type="InterPro" id="IPR027417">
    <property type="entry name" value="P-loop_NTPase"/>
</dbReference>
<dbReference type="CDD" id="cd16262">
    <property type="entry name" value="EFG_III"/>
    <property type="match status" value="1"/>
</dbReference>
<evidence type="ECO:0000313" key="8">
    <source>
        <dbReference type="Proteomes" id="UP001431783"/>
    </source>
</evidence>
<dbReference type="Gene3D" id="3.30.70.240">
    <property type="match status" value="1"/>
</dbReference>
<feature type="compositionally biased region" description="Basic and acidic residues" evidence="5">
    <location>
        <begin position="413"/>
        <end position="425"/>
    </location>
</feature>
<dbReference type="FunFam" id="3.40.50.300:FF:000514">
    <property type="entry name" value="Ribosome-releasing factor 2, mitochondrial"/>
    <property type="match status" value="1"/>
</dbReference>
<dbReference type="PRINTS" id="PR00315">
    <property type="entry name" value="ELONGATNFCT"/>
</dbReference>
<gene>
    <name evidence="7" type="ORF">WA026_007880</name>
</gene>
<comment type="caution">
    <text evidence="7">The sequence shown here is derived from an EMBL/GenBank/DDBJ whole genome shotgun (WGS) entry which is preliminary data.</text>
</comment>
<dbReference type="GO" id="GO:0032790">
    <property type="term" value="P:ribosome disassembly"/>
    <property type="evidence" value="ECO:0007669"/>
    <property type="project" value="TreeGrafter"/>
</dbReference>
<name>A0AAW1U866_9CUCU</name>
<evidence type="ECO:0000256" key="5">
    <source>
        <dbReference type="SAM" id="MobiDB-lite"/>
    </source>
</evidence>
<dbReference type="InterPro" id="IPR009000">
    <property type="entry name" value="Transl_B-barrel_sf"/>
</dbReference>
<dbReference type="AlphaFoldDB" id="A0AAW1U866"/>
<evidence type="ECO:0000256" key="2">
    <source>
        <dbReference type="ARBA" id="ARBA00022917"/>
    </source>
</evidence>
<evidence type="ECO:0000256" key="4">
    <source>
        <dbReference type="ARBA" id="ARBA00023134"/>
    </source>
</evidence>
<dbReference type="SUPFAM" id="SSF54980">
    <property type="entry name" value="EF-G C-terminal domain-like"/>
    <property type="match status" value="2"/>
</dbReference>
<dbReference type="Gene3D" id="2.40.30.10">
    <property type="entry name" value="Translation factors"/>
    <property type="match status" value="1"/>
</dbReference>
<dbReference type="InterPro" id="IPR000795">
    <property type="entry name" value="T_Tr_GTP-bd_dom"/>
</dbReference>
<feature type="domain" description="Tr-type G" evidence="6">
    <location>
        <begin position="32"/>
        <end position="310"/>
    </location>
</feature>
<dbReference type="SMART" id="SM00838">
    <property type="entry name" value="EFG_C"/>
    <property type="match status" value="1"/>
</dbReference>
<evidence type="ECO:0000313" key="7">
    <source>
        <dbReference type="EMBL" id="KAK9875489.1"/>
    </source>
</evidence>
<dbReference type="InterPro" id="IPR035647">
    <property type="entry name" value="EFG_III/V"/>
</dbReference>
<dbReference type="Pfam" id="PF22042">
    <property type="entry name" value="EF-G_D2"/>
    <property type="match status" value="1"/>
</dbReference>
<dbReference type="CDD" id="cd01886">
    <property type="entry name" value="EF-G"/>
    <property type="match status" value="1"/>
</dbReference>
<keyword evidence="2" id="KW-0648">Protein biosynthesis</keyword>
<dbReference type="FunFam" id="3.30.70.240:FF:000001">
    <property type="entry name" value="Elongation factor G"/>
    <property type="match status" value="1"/>
</dbReference>
<reference evidence="7 8" key="1">
    <citation type="submission" date="2023-03" db="EMBL/GenBank/DDBJ databases">
        <title>Genome insight into feeding habits of ladybird beetles.</title>
        <authorList>
            <person name="Li H.-S."/>
            <person name="Huang Y.-H."/>
            <person name="Pang H."/>
        </authorList>
    </citation>
    <scope>NUCLEOTIDE SEQUENCE [LARGE SCALE GENOMIC DNA]</scope>
    <source>
        <strain evidence="7">SYSU_2023b</strain>
        <tissue evidence="7">Whole body</tissue>
    </source>
</reference>
<keyword evidence="4" id="KW-0342">GTP-binding</keyword>
<dbReference type="PANTHER" id="PTHR43261">
    <property type="entry name" value="TRANSLATION ELONGATION FACTOR G-RELATED"/>
    <property type="match status" value="1"/>
</dbReference>
<accession>A0AAW1U866</accession>
<dbReference type="EMBL" id="JARQZJ010000033">
    <property type="protein sequence ID" value="KAK9875489.1"/>
    <property type="molecule type" value="Genomic_DNA"/>
</dbReference>
<dbReference type="GO" id="GO:0005759">
    <property type="term" value="C:mitochondrial matrix"/>
    <property type="evidence" value="ECO:0007669"/>
    <property type="project" value="UniProtKB-ARBA"/>
</dbReference>
<dbReference type="NCBIfam" id="TIGR00231">
    <property type="entry name" value="small_GTP"/>
    <property type="match status" value="1"/>
</dbReference>
<dbReference type="CDD" id="cd03713">
    <property type="entry name" value="EFG_mtEFG_C"/>
    <property type="match status" value="1"/>
</dbReference>
<dbReference type="Pfam" id="PF14492">
    <property type="entry name" value="EFG_III"/>
    <property type="match status" value="1"/>
</dbReference>
<sequence length="737" mass="83023">MNSTSRIIFKKILYSNIRRLSTSKIIKDVELHKIRNIGILAHIDAGKTTTTERMLFYSGLINQMGEVHHGNTVTDYMVQERERGITITSAAVTFYWRNYQFNLIDTPGHIDFTMEVEQSLNVLDGTVFILDASAGVEAQTLTVWRQADRYKLPRLIFLNKMDRNDANVQMCLDSVKRKLEITPLCLQMPIRESGKLVGLVDILSLEKLSFSNSKFERIQLTETDHPKLWTEAKILRSKVVDKISEYNEELADKIIAEDSIDNIKTTDIVNAIKQETQRQMIVPVILGSAYKNIGVQPLMDAIILYLPSPITRSAHYKCFENNLCAKAFKIIHSKQRGSLVFVRLYNGTLHKGQKINSITQNKSEQVGHLYSAFADDFREVEKIDNGNIGVITGLKYTKMGDLLSNSASAAQKAKDRLSKSKERKTNTSPDPEEELFELQVQIPEPVFFCSIEPHSAAYQTALDNALIELQREDPSLSVTHNHETGQTVLGGMGELHLEIIKDRILRDYKVQADLGQLQINYHEALTDEAKDTLEFCTRIGNTDHKFTITLSVMPKKNSNKDILIFDKTPEAAKNIAGIYHKHLLAIRNGVEVGLTTGPRLGCQVSNSQVMLHYFSVGKGTSESVITAGTTQLIQKIVKEVGTYIQEPIMNLEIVTPEEYLSRILADLSRRRATIKEISVRQNTKVVIAETPLSELLGYSTILRTISSGTAIFSMELFNYSAMTPSEEEKAIKSIRGF</sequence>
<dbReference type="InterPro" id="IPR000640">
    <property type="entry name" value="EFG_V-like"/>
</dbReference>
<dbReference type="Gene3D" id="3.40.50.300">
    <property type="entry name" value="P-loop containing nucleotide triphosphate hydrolases"/>
    <property type="match status" value="1"/>
</dbReference>
<dbReference type="GO" id="GO:0005525">
    <property type="term" value="F:GTP binding"/>
    <property type="evidence" value="ECO:0007669"/>
    <property type="project" value="UniProtKB-KW"/>
</dbReference>
<protein>
    <recommendedName>
        <fullName evidence="6">Tr-type G domain-containing protein</fullName>
    </recommendedName>
</protein>
<keyword evidence="3" id="KW-0496">Mitochondrion</keyword>
<dbReference type="Gene3D" id="3.30.230.10">
    <property type="match status" value="1"/>
</dbReference>
<dbReference type="InterPro" id="IPR020568">
    <property type="entry name" value="Ribosomal_Su5_D2-typ_SF"/>
</dbReference>
<evidence type="ECO:0000259" key="6">
    <source>
        <dbReference type="PROSITE" id="PS51722"/>
    </source>
</evidence>
<dbReference type="Pfam" id="PF00679">
    <property type="entry name" value="EFG_C"/>
    <property type="match status" value="1"/>
</dbReference>
<dbReference type="InterPro" id="IPR009022">
    <property type="entry name" value="EFG_III"/>
</dbReference>
<dbReference type="PROSITE" id="PS51722">
    <property type="entry name" value="G_TR_2"/>
    <property type="match status" value="1"/>
</dbReference>
<evidence type="ECO:0000256" key="1">
    <source>
        <dbReference type="ARBA" id="ARBA00022741"/>
    </source>
</evidence>
<dbReference type="Gene3D" id="3.30.70.870">
    <property type="entry name" value="Elongation Factor G (Translational Gtpase), domain 3"/>
    <property type="match status" value="1"/>
</dbReference>
<dbReference type="InterPro" id="IPR005225">
    <property type="entry name" value="Small_GTP-bd"/>
</dbReference>
<dbReference type="Proteomes" id="UP001431783">
    <property type="component" value="Unassembled WGS sequence"/>
</dbReference>
<keyword evidence="1" id="KW-0547">Nucleotide-binding</keyword>
<dbReference type="PROSITE" id="PS00301">
    <property type="entry name" value="G_TR_1"/>
    <property type="match status" value="1"/>
</dbReference>
<dbReference type="InterPro" id="IPR053905">
    <property type="entry name" value="EF-G-like_DII"/>
</dbReference>
<dbReference type="InterPro" id="IPR041095">
    <property type="entry name" value="EFG_II"/>
</dbReference>
<dbReference type="GO" id="GO:0032543">
    <property type="term" value="P:mitochondrial translation"/>
    <property type="evidence" value="ECO:0007669"/>
    <property type="project" value="TreeGrafter"/>
</dbReference>
<keyword evidence="8" id="KW-1185">Reference proteome</keyword>
<dbReference type="InterPro" id="IPR014721">
    <property type="entry name" value="Ribsml_uS5_D2-typ_fold_subgr"/>
</dbReference>
<dbReference type="InterPro" id="IPR031157">
    <property type="entry name" value="G_TR_CS"/>
</dbReference>
<dbReference type="SUPFAM" id="SSF50447">
    <property type="entry name" value="Translation proteins"/>
    <property type="match status" value="1"/>
</dbReference>
<dbReference type="Pfam" id="PF00009">
    <property type="entry name" value="GTP_EFTU"/>
    <property type="match status" value="1"/>
</dbReference>
<feature type="region of interest" description="Disordered" evidence="5">
    <location>
        <begin position="413"/>
        <end position="433"/>
    </location>
</feature>
<organism evidence="7 8">
    <name type="scientific">Henosepilachna vigintioctopunctata</name>
    <dbReference type="NCBI Taxonomy" id="420089"/>
    <lineage>
        <taxon>Eukaryota</taxon>
        <taxon>Metazoa</taxon>
        <taxon>Ecdysozoa</taxon>
        <taxon>Arthropoda</taxon>
        <taxon>Hexapoda</taxon>
        <taxon>Insecta</taxon>
        <taxon>Pterygota</taxon>
        <taxon>Neoptera</taxon>
        <taxon>Endopterygota</taxon>
        <taxon>Coleoptera</taxon>
        <taxon>Polyphaga</taxon>
        <taxon>Cucujiformia</taxon>
        <taxon>Coccinelloidea</taxon>
        <taxon>Coccinellidae</taxon>
        <taxon>Epilachninae</taxon>
        <taxon>Epilachnini</taxon>
        <taxon>Henosepilachna</taxon>
    </lineage>
</organism>
<dbReference type="PANTHER" id="PTHR43261:SF1">
    <property type="entry name" value="RIBOSOME-RELEASING FACTOR 2, MITOCHONDRIAL"/>
    <property type="match status" value="1"/>
</dbReference>
<proteinExistence type="predicted"/>
<dbReference type="InterPro" id="IPR035649">
    <property type="entry name" value="EFG_V"/>
</dbReference>
<evidence type="ECO:0000256" key="3">
    <source>
        <dbReference type="ARBA" id="ARBA00023128"/>
    </source>
</evidence>
<dbReference type="GO" id="GO:0003924">
    <property type="term" value="F:GTPase activity"/>
    <property type="evidence" value="ECO:0007669"/>
    <property type="project" value="InterPro"/>
</dbReference>
<dbReference type="SUPFAM" id="SSF54211">
    <property type="entry name" value="Ribosomal protein S5 domain 2-like"/>
    <property type="match status" value="1"/>
</dbReference>
<dbReference type="SUPFAM" id="SSF52540">
    <property type="entry name" value="P-loop containing nucleoside triphosphate hydrolases"/>
    <property type="match status" value="1"/>
</dbReference>